<evidence type="ECO:0000313" key="3">
    <source>
        <dbReference type="EMBL" id="KAF2310152.1"/>
    </source>
</evidence>
<proteinExistence type="predicted"/>
<dbReference type="InterPro" id="IPR048898">
    <property type="entry name" value="OB_NMD3"/>
</dbReference>
<dbReference type="AlphaFoldDB" id="A0A6A6M8Y8"/>
<evidence type="ECO:0000259" key="2">
    <source>
        <dbReference type="Pfam" id="PF21192"/>
    </source>
</evidence>
<dbReference type="GO" id="GO:0005634">
    <property type="term" value="C:nucleus"/>
    <property type="evidence" value="ECO:0007669"/>
    <property type="project" value="TreeGrafter"/>
</dbReference>
<dbReference type="GO" id="GO:0043023">
    <property type="term" value="F:ribosomal large subunit binding"/>
    <property type="evidence" value="ECO:0007669"/>
    <property type="project" value="InterPro"/>
</dbReference>
<sequence length="185" mass="21196">MWSLFLMKLDGNRKYNLADAQVARKCDFGKNNNIFYIRTHLGHILSAGDSALGYDIYGANSNGIELDKYRGLVLPDAILIKKSYGESNQRKHRDAYGCKSSLTNMEVDESGVSEYEEFCRDLEENPDLRFNLSLEESLEELLADLDLSEEHEDNMRSEWKVVMIQTDVPSTLHACVEANFFSFFE</sequence>
<protein>
    <recommendedName>
        <fullName evidence="2">60S ribosomal export protein NMD3 OB-fold domain-containing protein</fullName>
    </recommendedName>
</protein>
<dbReference type="Pfam" id="PF21192">
    <property type="entry name" value="OB_NMD3"/>
    <property type="match status" value="1"/>
</dbReference>
<comment type="caution">
    <text evidence="3">The sequence shown here is derived from an EMBL/GenBank/DDBJ whole genome shotgun (WGS) entry which is preliminary data.</text>
</comment>
<keyword evidence="4" id="KW-1185">Reference proteome</keyword>
<dbReference type="GO" id="GO:0005737">
    <property type="term" value="C:cytoplasm"/>
    <property type="evidence" value="ECO:0007669"/>
    <property type="project" value="TreeGrafter"/>
</dbReference>
<name>A0A6A6M8Y8_HEVBR</name>
<gene>
    <name evidence="3" type="ORF">GH714_006759</name>
</gene>
<feature type="coiled-coil region" evidence="1">
    <location>
        <begin position="131"/>
        <end position="158"/>
    </location>
</feature>
<accession>A0A6A6M8Y8</accession>
<dbReference type="EMBL" id="JAAGAX010000006">
    <property type="protein sequence ID" value="KAF2310152.1"/>
    <property type="molecule type" value="Genomic_DNA"/>
</dbReference>
<keyword evidence="1" id="KW-0175">Coiled coil</keyword>
<dbReference type="PANTHER" id="PTHR12746:SF2">
    <property type="entry name" value="60S RIBOSOMAL EXPORT PROTEIN NMD3"/>
    <property type="match status" value="1"/>
</dbReference>
<feature type="domain" description="60S ribosomal export protein NMD3 OB-fold" evidence="2">
    <location>
        <begin position="12"/>
        <end position="82"/>
    </location>
</feature>
<evidence type="ECO:0000313" key="4">
    <source>
        <dbReference type="Proteomes" id="UP000467840"/>
    </source>
</evidence>
<dbReference type="GO" id="GO:0000055">
    <property type="term" value="P:ribosomal large subunit export from nucleus"/>
    <property type="evidence" value="ECO:0007669"/>
    <property type="project" value="TreeGrafter"/>
</dbReference>
<reference evidence="3 4" key="1">
    <citation type="journal article" date="2020" name="Mol. Plant">
        <title>The Chromosome-Based Rubber Tree Genome Provides New Insights into Spurge Genome Evolution and Rubber Biosynthesis.</title>
        <authorList>
            <person name="Liu J."/>
            <person name="Shi C."/>
            <person name="Shi C.C."/>
            <person name="Li W."/>
            <person name="Zhang Q.J."/>
            <person name="Zhang Y."/>
            <person name="Li K."/>
            <person name="Lu H.F."/>
            <person name="Shi C."/>
            <person name="Zhu S.T."/>
            <person name="Xiao Z.Y."/>
            <person name="Nan H."/>
            <person name="Yue Y."/>
            <person name="Zhu X.G."/>
            <person name="Wu Y."/>
            <person name="Hong X.N."/>
            <person name="Fan G.Y."/>
            <person name="Tong Y."/>
            <person name="Zhang D."/>
            <person name="Mao C.L."/>
            <person name="Liu Y.L."/>
            <person name="Hao S.J."/>
            <person name="Liu W.Q."/>
            <person name="Lv M.Q."/>
            <person name="Zhang H.B."/>
            <person name="Liu Y."/>
            <person name="Hu-Tang G.R."/>
            <person name="Wang J.P."/>
            <person name="Wang J.H."/>
            <person name="Sun Y.H."/>
            <person name="Ni S.B."/>
            <person name="Chen W.B."/>
            <person name="Zhang X.C."/>
            <person name="Jiao Y.N."/>
            <person name="Eichler E.E."/>
            <person name="Li G.H."/>
            <person name="Liu X."/>
            <person name="Gao L.Z."/>
        </authorList>
    </citation>
    <scope>NUCLEOTIDE SEQUENCE [LARGE SCALE GENOMIC DNA]</scope>
    <source>
        <strain evidence="4">cv. GT1</strain>
        <tissue evidence="3">Leaf</tissue>
    </source>
</reference>
<dbReference type="InterPro" id="IPR039768">
    <property type="entry name" value="Nmd3"/>
</dbReference>
<dbReference type="PANTHER" id="PTHR12746">
    <property type="entry name" value="NONSENSE-MEDIATED MRNA DECAY PROTEIN 3"/>
    <property type="match status" value="1"/>
</dbReference>
<dbReference type="Proteomes" id="UP000467840">
    <property type="component" value="Chromosome 14"/>
</dbReference>
<evidence type="ECO:0000256" key="1">
    <source>
        <dbReference type="SAM" id="Coils"/>
    </source>
</evidence>
<organism evidence="3 4">
    <name type="scientific">Hevea brasiliensis</name>
    <name type="common">Para rubber tree</name>
    <name type="synonym">Siphonia brasiliensis</name>
    <dbReference type="NCBI Taxonomy" id="3981"/>
    <lineage>
        <taxon>Eukaryota</taxon>
        <taxon>Viridiplantae</taxon>
        <taxon>Streptophyta</taxon>
        <taxon>Embryophyta</taxon>
        <taxon>Tracheophyta</taxon>
        <taxon>Spermatophyta</taxon>
        <taxon>Magnoliopsida</taxon>
        <taxon>eudicotyledons</taxon>
        <taxon>Gunneridae</taxon>
        <taxon>Pentapetalae</taxon>
        <taxon>rosids</taxon>
        <taxon>fabids</taxon>
        <taxon>Malpighiales</taxon>
        <taxon>Euphorbiaceae</taxon>
        <taxon>Crotonoideae</taxon>
        <taxon>Micrandreae</taxon>
        <taxon>Hevea</taxon>
    </lineage>
</organism>